<evidence type="ECO:0000256" key="1">
    <source>
        <dbReference type="SAM" id="Phobius"/>
    </source>
</evidence>
<evidence type="ECO:0000313" key="3">
    <source>
        <dbReference type="Proteomes" id="UP000712281"/>
    </source>
</evidence>
<dbReference type="EMBL" id="QGKW02000717">
    <property type="protein sequence ID" value="KAF2598473.1"/>
    <property type="molecule type" value="Genomic_DNA"/>
</dbReference>
<proteinExistence type="predicted"/>
<dbReference type="AlphaFoldDB" id="A0A8S9KYU4"/>
<keyword evidence="1" id="KW-0472">Membrane</keyword>
<name>A0A8S9KYU4_BRACR</name>
<keyword evidence="1" id="KW-0812">Transmembrane</keyword>
<gene>
    <name evidence="2" type="ORF">F2Q68_00010285</name>
</gene>
<evidence type="ECO:0000313" key="2">
    <source>
        <dbReference type="EMBL" id="KAF2598473.1"/>
    </source>
</evidence>
<feature type="transmembrane region" description="Helical" evidence="1">
    <location>
        <begin position="20"/>
        <end position="43"/>
    </location>
</feature>
<accession>A0A8S9KYU4</accession>
<sequence>MVPASKGVFWELYRGTMEGVWIYSCILQWGIKLFIVHIVGVICSRGHMAGTDGKLVDMLQRAAMNIELHLVASNCRDSPVVRHVDEDGLLGMNSCLGGCGVGEITRPGSRKPEAGGMTLTRGLHLGNIDQKTHEFNSSKYLDKQIGDDPRFIAVCYFDSGAERESDEAPIDSDPTIENDEFPEGSIDNWENDYYQPIFAIHTAIPSRRKIPVIHPYEYGVYKDEDGNAQALDGRIINVSQEDIEAILEMADISGGQYLSLPQYEGCFQMPGVHPTTPLIPSPEEDKYTKDEVMEIMQKVMTDQDKMYDKIHQTMDTLFYPLHEIIAWKRKTMEEMSV</sequence>
<keyword evidence="1" id="KW-1133">Transmembrane helix</keyword>
<organism evidence="2 3">
    <name type="scientific">Brassica cretica</name>
    <name type="common">Mustard</name>
    <dbReference type="NCBI Taxonomy" id="69181"/>
    <lineage>
        <taxon>Eukaryota</taxon>
        <taxon>Viridiplantae</taxon>
        <taxon>Streptophyta</taxon>
        <taxon>Embryophyta</taxon>
        <taxon>Tracheophyta</taxon>
        <taxon>Spermatophyta</taxon>
        <taxon>Magnoliopsida</taxon>
        <taxon>eudicotyledons</taxon>
        <taxon>Gunneridae</taxon>
        <taxon>Pentapetalae</taxon>
        <taxon>rosids</taxon>
        <taxon>malvids</taxon>
        <taxon>Brassicales</taxon>
        <taxon>Brassicaceae</taxon>
        <taxon>Brassiceae</taxon>
        <taxon>Brassica</taxon>
    </lineage>
</organism>
<comment type="caution">
    <text evidence="2">The sequence shown here is derived from an EMBL/GenBank/DDBJ whole genome shotgun (WGS) entry which is preliminary data.</text>
</comment>
<reference evidence="2" key="1">
    <citation type="submission" date="2019-12" db="EMBL/GenBank/DDBJ databases">
        <title>Genome sequencing and annotation of Brassica cretica.</title>
        <authorList>
            <person name="Studholme D.J."/>
            <person name="Sarris P.F."/>
        </authorList>
    </citation>
    <scope>NUCLEOTIDE SEQUENCE</scope>
    <source>
        <strain evidence="2">PFS-001/15</strain>
        <tissue evidence="2">Leaf</tissue>
    </source>
</reference>
<protein>
    <submittedName>
        <fullName evidence="2">Uncharacterized protein</fullName>
    </submittedName>
</protein>
<dbReference type="Proteomes" id="UP000712281">
    <property type="component" value="Unassembled WGS sequence"/>
</dbReference>